<dbReference type="PROSITE" id="PS01129">
    <property type="entry name" value="PSI_RLU"/>
    <property type="match status" value="1"/>
</dbReference>
<evidence type="ECO:0000313" key="10">
    <source>
        <dbReference type="Proteomes" id="UP000683551"/>
    </source>
</evidence>
<evidence type="ECO:0000256" key="5">
    <source>
        <dbReference type="PROSITE-ProRule" id="PRU00182"/>
    </source>
</evidence>
<dbReference type="CDD" id="cd02869">
    <property type="entry name" value="PseudoU_synth_RluA_like"/>
    <property type="match status" value="1"/>
</dbReference>
<comment type="similarity">
    <text evidence="1 6">Belongs to the pseudouridine synthase RluA family.</text>
</comment>
<dbReference type="EMBL" id="CP071137">
    <property type="protein sequence ID" value="QWY76324.1"/>
    <property type="molecule type" value="Genomic_DNA"/>
</dbReference>
<dbReference type="PROSITE" id="PS50889">
    <property type="entry name" value="S4"/>
    <property type="match status" value="1"/>
</dbReference>
<dbReference type="RefSeq" id="WP_062187789.1">
    <property type="nucleotide sequence ID" value="NZ_CP053675.1"/>
</dbReference>
<feature type="domain" description="RNA-binding S4" evidence="8">
    <location>
        <begin position="32"/>
        <end position="71"/>
    </location>
</feature>
<comment type="catalytic activity">
    <reaction evidence="6">
        <text>a uridine in RNA = a pseudouridine in RNA</text>
        <dbReference type="Rhea" id="RHEA:48348"/>
        <dbReference type="Rhea" id="RHEA-COMP:12068"/>
        <dbReference type="Rhea" id="RHEA-COMP:12069"/>
        <dbReference type="ChEBI" id="CHEBI:65314"/>
        <dbReference type="ChEBI" id="CHEBI:65315"/>
    </reaction>
</comment>
<dbReference type="InterPro" id="IPR020103">
    <property type="entry name" value="PsdUridine_synth_cat_dom_sf"/>
</dbReference>
<dbReference type="InterPro" id="IPR036986">
    <property type="entry name" value="S4_RNA-bd_sf"/>
</dbReference>
<evidence type="ECO:0000256" key="3">
    <source>
        <dbReference type="ARBA" id="ARBA00036882"/>
    </source>
</evidence>
<keyword evidence="2 6" id="KW-0413">Isomerase</keyword>
<dbReference type="GO" id="GO:0160140">
    <property type="term" value="F:23S rRNA pseudouridine(1911/1915/1917) synthase activity"/>
    <property type="evidence" value="ECO:0007669"/>
    <property type="project" value="UniProtKB-EC"/>
</dbReference>
<dbReference type="EC" id="5.4.99.-" evidence="6"/>
<evidence type="ECO:0000256" key="2">
    <source>
        <dbReference type="ARBA" id="ARBA00023235"/>
    </source>
</evidence>
<dbReference type="SUPFAM" id="SSF55120">
    <property type="entry name" value="Pseudouridine synthase"/>
    <property type="match status" value="1"/>
</dbReference>
<dbReference type="Pfam" id="PF00849">
    <property type="entry name" value="PseudoU_synth_2"/>
    <property type="match status" value="1"/>
</dbReference>
<proteinExistence type="inferred from homology"/>
<feature type="domain" description="Pseudouridine synthase RsuA/RluA-like" evidence="7">
    <location>
        <begin position="108"/>
        <end position="255"/>
    </location>
</feature>
<dbReference type="GO" id="GO:0000455">
    <property type="term" value="P:enzyme-directed rRNA pseudouridine synthesis"/>
    <property type="evidence" value="ECO:0007669"/>
    <property type="project" value="UniProtKB-ARBA"/>
</dbReference>
<dbReference type="CDD" id="cd00165">
    <property type="entry name" value="S4"/>
    <property type="match status" value="1"/>
</dbReference>
<accession>A0A9E6MV45</accession>
<evidence type="ECO:0000256" key="1">
    <source>
        <dbReference type="ARBA" id="ARBA00010876"/>
    </source>
</evidence>
<dbReference type="GO" id="GO:0003723">
    <property type="term" value="F:RNA binding"/>
    <property type="evidence" value="ECO:0007669"/>
    <property type="project" value="UniProtKB-KW"/>
</dbReference>
<keyword evidence="5" id="KW-0694">RNA-binding</keyword>
<dbReference type="NCBIfam" id="TIGR00005">
    <property type="entry name" value="rluA_subfam"/>
    <property type="match status" value="1"/>
</dbReference>
<evidence type="ECO:0000313" key="9">
    <source>
        <dbReference type="EMBL" id="QWY76324.1"/>
    </source>
</evidence>
<dbReference type="AlphaFoldDB" id="A0A9E6MV45"/>
<evidence type="ECO:0000256" key="4">
    <source>
        <dbReference type="PIRSR" id="PIRSR606225-1"/>
    </source>
</evidence>
<dbReference type="GeneID" id="301709547"/>
<comment type="catalytic activity">
    <reaction evidence="3">
        <text>uridine(1911/1915/1917) in 23S rRNA = pseudouridine(1911/1915/1917) in 23S rRNA</text>
        <dbReference type="Rhea" id="RHEA:42524"/>
        <dbReference type="Rhea" id="RHEA-COMP:10097"/>
        <dbReference type="Rhea" id="RHEA-COMP:10098"/>
        <dbReference type="ChEBI" id="CHEBI:65314"/>
        <dbReference type="ChEBI" id="CHEBI:65315"/>
        <dbReference type="EC" id="5.4.99.23"/>
    </reaction>
</comment>
<evidence type="ECO:0000259" key="7">
    <source>
        <dbReference type="Pfam" id="PF00849"/>
    </source>
</evidence>
<dbReference type="Proteomes" id="UP000683551">
    <property type="component" value="Chromosome"/>
</dbReference>
<organism evidence="9 10">
    <name type="scientific">Ferrovum myxofaciens</name>
    <dbReference type="NCBI Taxonomy" id="416213"/>
    <lineage>
        <taxon>Bacteria</taxon>
        <taxon>Pseudomonadati</taxon>
        <taxon>Pseudomonadota</taxon>
        <taxon>Betaproteobacteria</taxon>
        <taxon>Ferrovales</taxon>
        <taxon>Ferrovaceae</taxon>
        <taxon>Ferrovum</taxon>
    </lineage>
</organism>
<comment type="function">
    <text evidence="6">Responsible for synthesis of pseudouridine from uracil.</text>
</comment>
<dbReference type="InterPro" id="IPR050188">
    <property type="entry name" value="RluA_PseudoU_synthase"/>
</dbReference>
<dbReference type="Gene3D" id="3.30.2350.10">
    <property type="entry name" value="Pseudouridine synthase"/>
    <property type="match status" value="1"/>
</dbReference>
<protein>
    <recommendedName>
        <fullName evidence="6">Pseudouridine synthase</fullName>
        <ecNumber evidence="6">5.4.99.-</ecNumber>
    </recommendedName>
</protein>
<dbReference type="PANTHER" id="PTHR21600:SF44">
    <property type="entry name" value="RIBOSOMAL LARGE SUBUNIT PSEUDOURIDINE SYNTHASE D"/>
    <property type="match status" value="1"/>
</dbReference>
<sequence>MKILTMQSFHYNSPEENEPLELKVPVEYGGLRLDQALARLFPDWSRSRWQAQIEAGRVRLNQALAQQKTRVWGGESLWLETEPEVFSEEVVPEDIPVETVALEEAFRVIHKPAGLVVHPGHGNWRGTLQNALLFHDPAVAQVPRSGIVHRLDKDTSGLMVVARTLAAHGELVRQLQARTVHRHYWALVQGQVREGGRVEAPVGRHATQRTRMAITAAGRPAVTHYEVVRRLPCHTLLECRLETGRTHQIRVHMEHLGFPLAGDPVYKGKNIALDGRSSAALRDFGRQALHAFHLGFLHPDTRQPCAWDIPLAADMARLVEVLEEAVYV</sequence>
<evidence type="ECO:0000259" key="8">
    <source>
        <dbReference type="Pfam" id="PF01479"/>
    </source>
</evidence>
<feature type="active site" evidence="4">
    <location>
        <position position="152"/>
    </location>
</feature>
<dbReference type="InterPro" id="IPR006225">
    <property type="entry name" value="PsdUridine_synth_RluC/D"/>
</dbReference>
<gene>
    <name evidence="9" type="ORF">JZL65_07305</name>
</gene>
<dbReference type="Gene3D" id="3.10.290.10">
    <property type="entry name" value="RNA-binding S4 domain"/>
    <property type="match status" value="1"/>
</dbReference>
<name>A0A9E6MV45_9PROT</name>
<evidence type="ECO:0000256" key="6">
    <source>
        <dbReference type="RuleBase" id="RU362028"/>
    </source>
</evidence>
<dbReference type="InterPro" id="IPR006145">
    <property type="entry name" value="PsdUridine_synth_RsuA/RluA"/>
</dbReference>
<dbReference type="InterPro" id="IPR006224">
    <property type="entry name" value="PsdUridine_synth_RluA-like_CS"/>
</dbReference>
<dbReference type="PANTHER" id="PTHR21600">
    <property type="entry name" value="MITOCHONDRIAL RNA PSEUDOURIDINE SYNTHASE"/>
    <property type="match status" value="1"/>
</dbReference>
<dbReference type="Pfam" id="PF01479">
    <property type="entry name" value="S4"/>
    <property type="match status" value="1"/>
</dbReference>
<dbReference type="SUPFAM" id="SSF55174">
    <property type="entry name" value="Alpha-L RNA-binding motif"/>
    <property type="match status" value="1"/>
</dbReference>
<reference evidence="9" key="1">
    <citation type="submission" date="2021-02" db="EMBL/GenBank/DDBJ databases">
        <title>Comparative genomics of Ferrovum myxofaciens strains, predominant extremophile bacteria forming large biofilm stalactites in acid mine ecosystems.</title>
        <authorList>
            <person name="Burkartova K."/>
            <person name="Ridl J."/>
            <person name="Pajer P."/>
            <person name="Falteisek L."/>
        </authorList>
    </citation>
    <scope>NUCLEOTIDE SEQUENCE</scope>
    <source>
        <strain evidence="9">MI1III</strain>
    </source>
</reference>
<dbReference type="InterPro" id="IPR002942">
    <property type="entry name" value="S4_RNA-bd"/>
</dbReference>